<dbReference type="InterPro" id="IPR015590">
    <property type="entry name" value="Aldehyde_DH_dom"/>
</dbReference>
<keyword evidence="2 4" id="KW-0560">Oxidoreductase</keyword>
<feature type="active site" evidence="3">
    <location>
        <position position="257"/>
    </location>
</feature>
<dbReference type="Gene3D" id="3.40.309.10">
    <property type="entry name" value="Aldehyde Dehydrogenase, Chain A, domain 2"/>
    <property type="match status" value="1"/>
</dbReference>
<evidence type="ECO:0000256" key="1">
    <source>
        <dbReference type="ARBA" id="ARBA00009986"/>
    </source>
</evidence>
<feature type="domain" description="Aldehyde dehydrogenase" evidence="5">
    <location>
        <begin position="21"/>
        <end position="480"/>
    </location>
</feature>
<proteinExistence type="evidence at transcript level"/>
<evidence type="ECO:0000256" key="4">
    <source>
        <dbReference type="RuleBase" id="RU003345"/>
    </source>
</evidence>
<dbReference type="PROSITE" id="PS00687">
    <property type="entry name" value="ALDEHYDE_DEHYDR_GLU"/>
    <property type="match status" value="1"/>
</dbReference>
<protein>
    <submittedName>
        <fullName evidence="6">Aldehyde dehydrogenase 1</fullName>
    </submittedName>
</protein>
<dbReference type="EMBL" id="KY679131">
    <property type="protein sequence ID" value="AVR59242.1"/>
    <property type="molecule type" value="mRNA"/>
</dbReference>
<dbReference type="InterPro" id="IPR016162">
    <property type="entry name" value="Ald_DH_N"/>
</dbReference>
<dbReference type="InterPro" id="IPR016163">
    <property type="entry name" value="Ald_DH_C"/>
</dbReference>
<dbReference type="InterPro" id="IPR016161">
    <property type="entry name" value="Ald_DH/histidinol_DH"/>
</dbReference>
<organism evidence="6">
    <name type="scientific">Platynereis dumerilii</name>
    <name type="common">Dumeril's clam worm</name>
    <dbReference type="NCBI Taxonomy" id="6359"/>
    <lineage>
        <taxon>Eukaryota</taxon>
        <taxon>Metazoa</taxon>
        <taxon>Spiralia</taxon>
        <taxon>Lophotrochozoa</taxon>
        <taxon>Annelida</taxon>
        <taxon>Polychaeta</taxon>
        <taxon>Errantia</taxon>
        <taxon>Phyllodocida</taxon>
        <taxon>Nereididae</taxon>
        <taxon>Platynereis</taxon>
    </lineage>
</organism>
<evidence type="ECO:0000256" key="3">
    <source>
        <dbReference type="PROSITE-ProRule" id="PRU10007"/>
    </source>
</evidence>
<dbReference type="FunFam" id="3.40.605.10:FF:000026">
    <property type="entry name" value="Aldehyde dehydrogenase, putative"/>
    <property type="match status" value="1"/>
</dbReference>
<dbReference type="FunFam" id="3.40.309.10:FF:000001">
    <property type="entry name" value="Mitochondrial aldehyde dehydrogenase 2"/>
    <property type="match status" value="1"/>
</dbReference>
<dbReference type="FunFam" id="3.40.605.10:FF:000050">
    <property type="entry name" value="Aldehyde dehydrogenase, mitochondrial"/>
    <property type="match status" value="1"/>
</dbReference>
<sequence length="489" mass="53354">MQKSPEIKYSQLFINNEFRDSVKAKTFPTYNPCNGQMICQVQEAAKEDVDIAVEAARKAMEFGSQWRTMDASERGKLIGKLADLLERDIDYVVSLETLDNGKPFSASKDDLEHSATVLRYYAGWADKICGKTIPVDGDFFCYTRHEPVGVCGQIIPWNYPVAMLSWKWGPALACGCSIVMKPAEQTPLSALYMAALAKEAGFPPGVINVVPGFGPTAGAAISGHMDIDKVAFTGSTEVGRLVMTAAAQSNLKRVSLELGGKSPLVVLGDADVDEAVEIAYDAIMENQGQCCCAGSRTFVQENIHEEFVAKATEKVQRRKVGDPWDSATDQGPQIDQLQLEKIISFIEKGTSEGATLKTGGKQIGASGYFFEPTVFADVEDHMKIATDEIFGPVQCIIKFKTVEEAIERANKTSYGLAAGVVSNDINKVMAFAQALKGGSVWVNCWDEVFPQTPFGGFRQSGFGRELGEYALKEYTEVKTVTMKIPQKNS</sequence>
<dbReference type="SUPFAM" id="SSF53720">
    <property type="entry name" value="ALDH-like"/>
    <property type="match status" value="1"/>
</dbReference>
<comment type="similarity">
    <text evidence="1 4">Belongs to the aldehyde dehydrogenase family.</text>
</comment>
<reference evidence="6" key="1">
    <citation type="journal article" date="2018" name="Sci. Adv.">
        <title>The ancestral retinoic acid receptor was a low-affinity sensor triggering neuronal differentiation.</title>
        <authorList>
            <person name="Handberg-Thorsager M."/>
            <person name="Gutierrez-Mazariegos J."/>
            <person name="Arold S.T."/>
            <person name="Kumar Nadendla E."/>
            <person name="Bertucci P.Y."/>
            <person name="Germain P."/>
            <person name="Tomancak P."/>
            <person name="Pierzchalski K."/>
            <person name="Jones J.W."/>
            <person name="Albalat R."/>
            <person name="Kane M.A."/>
            <person name="Bourguet W."/>
            <person name="Laudet V."/>
            <person name="Arendt D."/>
            <person name="Schubert M."/>
        </authorList>
    </citation>
    <scope>NUCLEOTIDE SEQUENCE</scope>
</reference>
<dbReference type="Pfam" id="PF00171">
    <property type="entry name" value="Aldedh"/>
    <property type="match status" value="1"/>
</dbReference>
<name>A0A2R4A6R7_PLADU</name>
<dbReference type="PANTHER" id="PTHR11699">
    <property type="entry name" value="ALDEHYDE DEHYDROGENASE-RELATED"/>
    <property type="match status" value="1"/>
</dbReference>
<evidence type="ECO:0000256" key="2">
    <source>
        <dbReference type="ARBA" id="ARBA00023002"/>
    </source>
</evidence>
<accession>A0A2R4A6R7</accession>
<dbReference type="InterPro" id="IPR029510">
    <property type="entry name" value="Ald_DH_CS_GLU"/>
</dbReference>
<dbReference type="AlphaFoldDB" id="A0A2R4A6R7"/>
<evidence type="ECO:0000259" key="5">
    <source>
        <dbReference type="Pfam" id="PF00171"/>
    </source>
</evidence>
<dbReference type="Gene3D" id="3.40.605.10">
    <property type="entry name" value="Aldehyde Dehydrogenase, Chain A, domain 1"/>
    <property type="match status" value="1"/>
</dbReference>
<dbReference type="GO" id="GO:0016620">
    <property type="term" value="F:oxidoreductase activity, acting on the aldehyde or oxo group of donors, NAD or NADP as acceptor"/>
    <property type="evidence" value="ECO:0007669"/>
    <property type="project" value="InterPro"/>
</dbReference>
<dbReference type="CDD" id="cd07141">
    <property type="entry name" value="ALDH_F1AB_F2_RALDH1"/>
    <property type="match status" value="1"/>
</dbReference>
<evidence type="ECO:0000313" key="6">
    <source>
        <dbReference type="EMBL" id="AVR59242.1"/>
    </source>
</evidence>